<dbReference type="InterPro" id="IPR029063">
    <property type="entry name" value="SAM-dependent_MTases_sf"/>
</dbReference>
<dbReference type="CDD" id="cd02440">
    <property type="entry name" value="AdoMet_MTases"/>
    <property type="match status" value="1"/>
</dbReference>
<protein>
    <submittedName>
        <fullName evidence="3">CheR methyltransferase, SAM binding domain protein</fullName>
        <ecNumber evidence="3">2.1.1.80</ecNumber>
    </submittedName>
</protein>
<reference evidence="3 4" key="1">
    <citation type="submission" date="2006-10" db="EMBL/GenBank/DDBJ databases">
        <authorList>
            <person name="Fleischmann R.D."/>
            <person name="Dodson R.J."/>
            <person name="Haft D.H."/>
            <person name="Merkel J.S."/>
            <person name="Nelson W.C."/>
            <person name="Fraser C.M."/>
        </authorList>
    </citation>
    <scope>NUCLEOTIDE SEQUENCE [LARGE SCALE GENOMIC DNA]</scope>
    <source>
        <strain evidence="3 4">104</strain>
    </source>
</reference>
<keyword evidence="1 3" id="KW-0808">Transferase</keyword>
<dbReference type="InterPro" id="IPR041698">
    <property type="entry name" value="Methyltransf_25"/>
</dbReference>
<dbReference type="Gene3D" id="3.40.50.150">
    <property type="entry name" value="Vaccinia Virus protein VP39"/>
    <property type="match status" value="1"/>
</dbReference>
<dbReference type="PANTHER" id="PTHR43861:SF3">
    <property type="entry name" value="PUTATIVE (AFU_ORTHOLOGUE AFUA_2G14390)-RELATED"/>
    <property type="match status" value="1"/>
</dbReference>
<accession>A0A0H2ZX53</accession>
<dbReference type="EMBL" id="CP000479">
    <property type="protein sequence ID" value="ABK66241.1"/>
    <property type="molecule type" value="Genomic_DNA"/>
</dbReference>
<dbReference type="SUPFAM" id="SSF53335">
    <property type="entry name" value="S-adenosyl-L-methionine-dependent methyltransferases"/>
    <property type="match status" value="1"/>
</dbReference>
<evidence type="ECO:0000313" key="4">
    <source>
        <dbReference type="Proteomes" id="UP000001574"/>
    </source>
</evidence>
<name>A0A0H2ZX53_MYCA1</name>
<sequence>MDTSCEPGEAGRFWEERYRGAERVWSGRVNPRLAELAADLPAGRALDLGCGEGADALWLAQRGWTVLAVDISATALRRAAEAAASRKLLARIDFQRHDLNESFPEGMFDLISAQYFHSPVHLDRDAVLRRAATRVKPGGVLLIVDHGAAPPWAQHDGHHFPGVEEVLGSLRLDPDGWTRLRAEAAGREMTGPNGEVGTLMDNIMMLRRTEQAYAAS</sequence>
<gene>
    <name evidence="3" type="primary">cheR</name>
    <name evidence="3" type="ordered locus">MAV_2216</name>
</gene>
<dbReference type="Pfam" id="PF13649">
    <property type="entry name" value="Methyltransf_25"/>
    <property type="match status" value="1"/>
</dbReference>
<feature type="domain" description="Methyltransferase" evidence="2">
    <location>
        <begin position="46"/>
        <end position="139"/>
    </location>
</feature>
<evidence type="ECO:0000313" key="3">
    <source>
        <dbReference type="EMBL" id="ABK66241.1"/>
    </source>
</evidence>
<dbReference type="EC" id="2.1.1.80" evidence="3"/>
<dbReference type="Proteomes" id="UP000001574">
    <property type="component" value="Chromosome"/>
</dbReference>
<dbReference type="AlphaFoldDB" id="A0A0H2ZX53"/>
<dbReference type="RefSeq" id="WP_009976469.1">
    <property type="nucleotide sequence ID" value="NC_008595.1"/>
</dbReference>
<dbReference type="GO" id="GO:0032259">
    <property type="term" value="P:methylation"/>
    <property type="evidence" value="ECO:0007669"/>
    <property type="project" value="UniProtKB-KW"/>
</dbReference>
<dbReference type="PANTHER" id="PTHR43861">
    <property type="entry name" value="TRANS-ACONITATE 2-METHYLTRANSFERASE-RELATED"/>
    <property type="match status" value="1"/>
</dbReference>
<dbReference type="GO" id="GO:0008983">
    <property type="term" value="F:protein-glutamate O-methyltransferase activity"/>
    <property type="evidence" value="ECO:0007669"/>
    <property type="project" value="UniProtKB-EC"/>
</dbReference>
<proteinExistence type="predicted"/>
<organism evidence="3 4">
    <name type="scientific">Mycobacterium avium (strain 104)</name>
    <dbReference type="NCBI Taxonomy" id="243243"/>
    <lineage>
        <taxon>Bacteria</taxon>
        <taxon>Bacillati</taxon>
        <taxon>Actinomycetota</taxon>
        <taxon>Actinomycetes</taxon>
        <taxon>Mycobacteriales</taxon>
        <taxon>Mycobacteriaceae</taxon>
        <taxon>Mycobacterium</taxon>
        <taxon>Mycobacterium avium complex (MAC)</taxon>
    </lineage>
</organism>
<evidence type="ECO:0000259" key="2">
    <source>
        <dbReference type="Pfam" id="PF13649"/>
    </source>
</evidence>
<dbReference type="HOGENOM" id="CLU_056435_0_0_11"/>
<keyword evidence="3" id="KW-0489">Methyltransferase</keyword>
<dbReference type="KEGG" id="mav:MAV_2216"/>
<evidence type="ECO:0000256" key="1">
    <source>
        <dbReference type="ARBA" id="ARBA00022679"/>
    </source>
</evidence>